<comment type="caution">
    <text evidence="3">The sequence shown here is derived from an EMBL/GenBank/DDBJ whole genome shotgun (WGS) entry which is preliminary data.</text>
</comment>
<evidence type="ECO:0000256" key="1">
    <source>
        <dbReference type="SAM" id="SignalP"/>
    </source>
</evidence>
<proteinExistence type="predicted"/>
<dbReference type="InterPro" id="IPR039424">
    <property type="entry name" value="SBP_5"/>
</dbReference>
<feature type="signal peptide" evidence="1">
    <location>
        <begin position="1"/>
        <end position="36"/>
    </location>
</feature>
<dbReference type="Gene3D" id="3.40.190.10">
    <property type="entry name" value="Periplasmic binding protein-like II"/>
    <property type="match status" value="1"/>
</dbReference>
<evidence type="ECO:0000313" key="3">
    <source>
        <dbReference type="EMBL" id="MCS5713188.1"/>
    </source>
</evidence>
<dbReference type="PROSITE" id="PS51257">
    <property type="entry name" value="PROKAR_LIPOPROTEIN"/>
    <property type="match status" value="1"/>
</dbReference>
<gene>
    <name evidence="3" type="ORF">NVV95_01340</name>
</gene>
<dbReference type="Gene3D" id="3.10.105.10">
    <property type="entry name" value="Dipeptide-binding Protein, Domain 3"/>
    <property type="match status" value="1"/>
</dbReference>
<name>A0ABT2GAF7_9MICO</name>
<feature type="chain" id="PRO_5045720906" evidence="1">
    <location>
        <begin position="37"/>
        <end position="539"/>
    </location>
</feature>
<dbReference type="PIRSF" id="PIRSF002741">
    <property type="entry name" value="MppA"/>
    <property type="match status" value="1"/>
</dbReference>
<protein>
    <submittedName>
        <fullName evidence="3">ABC transporter substrate-binding protein</fullName>
    </submittedName>
</protein>
<dbReference type="PANTHER" id="PTHR30290">
    <property type="entry name" value="PERIPLASMIC BINDING COMPONENT OF ABC TRANSPORTER"/>
    <property type="match status" value="1"/>
</dbReference>
<accession>A0ABT2GAF7</accession>
<dbReference type="EMBL" id="JANTEZ010000001">
    <property type="protein sequence ID" value="MCS5713188.1"/>
    <property type="molecule type" value="Genomic_DNA"/>
</dbReference>
<feature type="domain" description="Solute-binding protein family 5" evidence="2">
    <location>
        <begin position="93"/>
        <end position="450"/>
    </location>
</feature>
<dbReference type="Pfam" id="PF00496">
    <property type="entry name" value="SBP_bac_5"/>
    <property type="match status" value="1"/>
</dbReference>
<evidence type="ECO:0000259" key="2">
    <source>
        <dbReference type="Pfam" id="PF00496"/>
    </source>
</evidence>
<sequence>MRQRANRLSSSKKLLTTTAVGVAVVLGLSACAPGSAASTSGGQTLVIGMESEAGALDPQSPAGWVTWRVDYQIYDTLVTEDLSKSSEEAPVTELKPGLASSWTVSPDGLVYTFTIRDANFTDGTPVDAAAVEYNVRRMWDPASPQYSPQAAGSSVYLWQNLADVSSDGQTLTLTMAQPFSPFLRLLAGIGGGGIISPAALEKYGDEGIGDNPVGSGPFKFVDRVRGERITLERNDDYWGDVPELDRVVFRPLPDASARVAALRSGDVDIIAVPSPDSVAGLVDEGYQLSEGTPPHVWFLRFNFDNEYTKNKLVRQAINLAIDREGMAEDLLQGTANPAYDIQAPANDAYVERTDAYTRNLEEAKALLAEAGYPDGFTTTLTTSTDGSGQIVPVPMAEYIQQNLAEVGIDVKIDATEWTSYLGTYFQGTPDDVGLAQLSWGMTSPYWLYTQTSSSLIAPNGPNVGYYSNPELDAVMGQAISATDDAAATELWKQANEIATEDAVFAPIVNDKAPYILAPNVRGFVSASEEWYDLTNVSLD</sequence>
<dbReference type="PANTHER" id="PTHR30290:SF83">
    <property type="entry name" value="ABC TRANSPORTER SUBSTRATE-BINDING PROTEIN"/>
    <property type="match status" value="1"/>
</dbReference>
<dbReference type="InterPro" id="IPR030678">
    <property type="entry name" value="Peptide/Ni-bd"/>
</dbReference>
<dbReference type="CDD" id="cd08495">
    <property type="entry name" value="PBP2_NikA_DppA_OppA_like_8"/>
    <property type="match status" value="1"/>
</dbReference>
<dbReference type="InterPro" id="IPR000914">
    <property type="entry name" value="SBP_5_dom"/>
</dbReference>
<reference evidence="3" key="1">
    <citation type="submission" date="2022-08" db="EMBL/GenBank/DDBJ databases">
        <authorList>
            <person name="Deng Y."/>
            <person name="Han X.-F."/>
            <person name="Zhang Y.-Q."/>
        </authorList>
    </citation>
    <scope>NUCLEOTIDE SEQUENCE</scope>
    <source>
        <strain evidence="3">CPCC 205716</strain>
    </source>
</reference>
<dbReference type="Gene3D" id="3.90.76.10">
    <property type="entry name" value="Dipeptide-binding Protein, Domain 1"/>
    <property type="match status" value="1"/>
</dbReference>
<dbReference type="Proteomes" id="UP001165580">
    <property type="component" value="Unassembled WGS sequence"/>
</dbReference>
<organism evidence="3 4">
    <name type="scientific">Herbiconiux gentiana</name>
    <dbReference type="NCBI Taxonomy" id="2970912"/>
    <lineage>
        <taxon>Bacteria</taxon>
        <taxon>Bacillati</taxon>
        <taxon>Actinomycetota</taxon>
        <taxon>Actinomycetes</taxon>
        <taxon>Micrococcales</taxon>
        <taxon>Microbacteriaceae</taxon>
        <taxon>Herbiconiux</taxon>
    </lineage>
</organism>
<keyword evidence="4" id="KW-1185">Reference proteome</keyword>
<evidence type="ECO:0000313" key="4">
    <source>
        <dbReference type="Proteomes" id="UP001165580"/>
    </source>
</evidence>
<dbReference type="SUPFAM" id="SSF53850">
    <property type="entry name" value="Periplasmic binding protein-like II"/>
    <property type="match status" value="1"/>
</dbReference>
<keyword evidence="1" id="KW-0732">Signal</keyword>